<dbReference type="GO" id="GO:0020037">
    <property type="term" value="F:heme binding"/>
    <property type="evidence" value="ECO:0007669"/>
    <property type="project" value="InterPro"/>
</dbReference>
<dbReference type="InterPro" id="IPR050196">
    <property type="entry name" value="Cytochrome_P450_Monoox"/>
</dbReference>
<dbReference type="PRINTS" id="PR00385">
    <property type="entry name" value="P450"/>
</dbReference>
<evidence type="ECO:0000256" key="8">
    <source>
        <dbReference type="RuleBase" id="RU000461"/>
    </source>
</evidence>
<dbReference type="CDD" id="cd11049">
    <property type="entry name" value="CYP170A1-like"/>
    <property type="match status" value="1"/>
</dbReference>
<evidence type="ECO:0000256" key="3">
    <source>
        <dbReference type="ARBA" id="ARBA00022723"/>
    </source>
</evidence>
<comment type="cofactor">
    <cofactor evidence="7">
        <name>heme</name>
        <dbReference type="ChEBI" id="CHEBI:30413"/>
    </cofactor>
</comment>
<accession>A0A2A9FDN2</accession>
<dbReference type="InterPro" id="IPR017972">
    <property type="entry name" value="Cyt_P450_CS"/>
</dbReference>
<evidence type="ECO:0000256" key="1">
    <source>
        <dbReference type="ARBA" id="ARBA00010617"/>
    </source>
</evidence>
<dbReference type="InterPro" id="IPR002401">
    <property type="entry name" value="Cyt_P450_E_grp-I"/>
</dbReference>
<name>A0A2A9FDN2_9PSEU</name>
<dbReference type="GO" id="GO:0016705">
    <property type="term" value="F:oxidoreductase activity, acting on paired donors, with incorporation or reduction of molecular oxygen"/>
    <property type="evidence" value="ECO:0007669"/>
    <property type="project" value="InterPro"/>
</dbReference>
<dbReference type="GO" id="GO:0004497">
    <property type="term" value="F:monooxygenase activity"/>
    <property type="evidence" value="ECO:0007669"/>
    <property type="project" value="UniProtKB-KW"/>
</dbReference>
<dbReference type="Proteomes" id="UP000243542">
    <property type="component" value="Unassembled WGS sequence"/>
</dbReference>
<dbReference type="SUPFAM" id="SSF48264">
    <property type="entry name" value="Cytochrome P450"/>
    <property type="match status" value="1"/>
</dbReference>
<keyword evidence="2 7" id="KW-0349">Heme</keyword>
<dbReference type="PANTHER" id="PTHR24291">
    <property type="entry name" value="CYTOCHROME P450 FAMILY 4"/>
    <property type="match status" value="1"/>
</dbReference>
<evidence type="ECO:0000256" key="6">
    <source>
        <dbReference type="ARBA" id="ARBA00023033"/>
    </source>
</evidence>
<dbReference type="RefSeq" id="WP_170069793.1">
    <property type="nucleotide sequence ID" value="NZ_JBIAKZ010000009.1"/>
</dbReference>
<proteinExistence type="inferred from homology"/>
<keyword evidence="3 7" id="KW-0479">Metal-binding</keyword>
<keyword evidence="4 8" id="KW-0560">Oxidoreductase</keyword>
<reference evidence="9 10" key="1">
    <citation type="submission" date="2017-10" db="EMBL/GenBank/DDBJ databases">
        <title>Sequencing the genomes of 1000 actinobacteria strains.</title>
        <authorList>
            <person name="Klenk H.-P."/>
        </authorList>
    </citation>
    <scope>NUCLEOTIDE SEQUENCE [LARGE SCALE GENOMIC DNA]</scope>
    <source>
        <strain evidence="9 10">DSM 46092</strain>
    </source>
</reference>
<evidence type="ECO:0000256" key="2">
    <source>
        <dbReference type="ARBA" id="ARBA00022617"/>
    </source>
</evidence>
<dbReference type="Pfam" id="PF00067">
    <property type="entry name" value="p450"/>
    <property type="match status" value="1"/>
</dbReference>
<dbReference type="PROSITE" id="PS00086">
    <property type="entry name" value="CYTOCHROME_P450"/>
    <property type="match status" value="1"/>
</dbReference>
<dbReference type="PANTHER" id="PTHR24291:SF50">
    <property type="entry name" value="BIFUNCTIONAL ALBAFLAVENONE MONOOXYGENASE_TERPENE SYNTHASE"/>
    <property type="match status" value="1"/>
</dbReference>
<dbReference type="PRINTS" id="PR00463">
    <property type="entry name" value="EP450I"/>
</dbReference>
<keyword evidence="6 8" id="KW-0503">Monooxygenase</keyword>
<dbReference type="EMBL" id="PDJK01000002">
    <property type="protein sequence ID" value="PFG48600.1"/>
    <property type="molecule type" value="Genomic_DNA"/>
</dbReference>
<evidence type="ECO:0000256" key="4">
    <source>
        <dbReference type="ARBA" id="ARBA00023002"/>
    </source>
</evidence>
<evidence type="ECO:0000313" key="9">
    <source>
        <dbReference type="EMBL" id="PFG48600.1"/>
    </source>
</evidence>
<sequence length="457" mass="50896">MTSTEQNTHYRLGDAPGKVPFLGNAVQIFRDPLTYLPDLRRQGDLVRVRLGRSTAYLAATHDVVQEVLHKPREFDKGGEFIDKMRVILGDGVGTCSVTTHKRQRGFIQPAFTKAKISGYTEVMSRRVAELIDSWHDGREIDLPEEMSRLTTRVTAQAMFSHDQVSAEAIAEIQRSFPVVWKGVYRRMILPLPLVHQAPTKANRDFRRALQRLENVISTMREAYRTNSGPQDDILSILLAARDENGVGMTDEEIRDELMTVLAAGVETPASGLTWALYLISRHPEAEARLHEEVDSVLGGRTALEADYPALPFTNRIVNEALRMYPPVWFITRRTVSDTKLAGHDIPAGASILFSPYALHRDPAVFTDPDSFVPDRWLPENLKKLPRNAVISFSGGTRKCLGDVLANHEMTIALASIAARWKISHKPGHTIKPVAKAELTTGDLPMILTARRPSGASA</sequence>
<organism evidence="9 10">
    <name type="scientific">Amycolatopsis sulphurea</name>
    <dbReference type="NCBI Taxonomy" id="76022"/>
    <lineage>
        <taxon>Bacteria</taxon>
        <taxon>Bacillati</taxon>
        <taxon>Actinomycetota</taxon>
        <taxon>Actinomycetes</taxon>
        <taxon>Pseudonocardiales</taxon>
        <taxon>Pseudonocardiaceae</taxon>
        <taxon>Amycolatopsis</taxon>
    </lineage>
</organism>
<dbReference type="InterPro" id="IPR036396">
    <property type="entry name" value="Cyt_P450_sf"/>
</dbReference>
<dbReference type="Gene3D" id="1.10.630.10">
    <property type="entry name" value="Cytochrome P450"/>
    <property type="match status" value="1"/>
</dbReference>
<dbReference type="InterPro" id="IPR001128">
    <property type="entry name" value="Cyt_P450"/>
</dbReference>
<dbReference type="GO" id="GO:0005506">
    <property type="term" value="F:iron ion binding"/>
    <property type="evidence" value="ECO:0007669"/>
    <property type="project" value="InterPro"/>
</dbReference>
<keyword evidence="10" id="KW-1185">Reference proteome</keyword>
<comment type="caution">
    <text evidence="9">The sequence shown here is derived from an EMBL/GenBank/DDBJ whole genome shotgun (WGS) entry which is preliminary data.</text>
</comment>
<keyword evidence="5 7" id="KW-0408">Iron</keyword>
<evidence type="ECO:0000256" key="5">
    <source>
        <dbReference type="ARBA" id="ARBA00023004"/>
    </source>
</evidence>
<comment type="similarity">
    <text evidence="1 8">Belongs to the cytochrome P450 family.</text>
</comment>
<evidence type="ECO:0000313" key="10">
    <source>
        <dbReference type="Proteomes" id="UP000243542"/>
    </source>
</evidence>
<protein>
    <submittedName>
        <fullName evidence="9">Pentalenene oxygenase</fullName>
    </submittedName>
</protein>
<feature type="binding site" description="axial binding residue" evidence="7">
    <location>
        <position position="399"/>
    </location>
    <ligand>
        <name>heme</name>
        <dbReference type="ChEBI" id="CHEBI:30413"/>
    </ligand>
    <ligandPart>
        <name>Fe</name>
        <dbReference type="ChEBI" id="CHEBI:18248"/>
    </ligandPart>
</feature>
<evidence type="ECO:0000256" key="7">
    <source>
        <dbReference type="PIRSR" id="PIRSR602401-1"/>
    </source>
</evidence>
<gene>
    <name evidence="9" type="ORF">ATK36_3700</name>
</gene>
<dbReference type="AlphaFoldDB" id="A0A2A9FDN2"/>